<dbReference type="Proteomes" id="UP000234289">
    <property type="component" value="Unassembled WGS sequence"/>
</dbReference>
<dbReference type="EMBL" id="FXZG01000016">
    <property type="protein sequence ID" value="SMX92741.1"/>
    <property type="molecule type" value="Genomic_DNA"/>
</dbReference>
<dbReference type="EMBL" id="NRGQ01000005">
    <property type="protein sequence ID" value="PCC43989.1"/>
    <property type="molecule type" value="Genomic_DNA"/>
</dbReference>
<dbReference type="Proteomes" id="UP000234327">
    <property type="component" value="Unassembled WGS sequence"/>
</dbReference>
<evidence type="ECO:0000313" key="6">
    <source>
        <dbReference type="EMBL" id="SMY01756.1"/>
    </source>
</evidence>
<protein>
    <submittedName>
        <fullName evidence="2">Uncharacterized protein</fullName>
    </submittedName>
</protein>
<sequence>MSASSGNHWPGFTDEEALIWGRVLLLHSPHPQNATIKNFINNTLKAGRIVSSESWVKVATAARNCGFTPDLYLTVFDSLQSIDSDVHPAHPAHRRHTHPNHVPGVPFEPELWADVPRLVIEEGYSPAASAELALYFADSRYAER</sequence>
<dbReference type="RefSeq" id="WP_096162464.1">
    <property type="nucleotide sequence ID" value="NZ_BJME01000043.1"/>
</dbReference>
<evidence type="ECO:0000313" key="3">
    <source>
        <dbReference type="EMBL" id="PCC45991.1"/>
    </source>
</evidence>
<dbReference type="Proteomes" id="UP000217564">
    <property type="component" value="Unassembled WGS sequence"/>
</dbReference>
<dbReference type="AlphaFoldDB" id="A0A2A3YXK3"/>
<evidence type="ECO:0000313" key="5">
    <source>
        <dbReference type="EMBL" id="SMX92741.1"/>
    </source>
</evidence>
<dbReference type="Proteomes" id="UP000282731">
    <property type="component" value="Chromosome"/>
</dbReference>
<reference evidence="7 14" key="5">
    <citation type="submission" date="2018-10" db="EMBL/GenBank/DDBJ databases">
        <title>Brevibacterium genomes from Austrain hard cheese rinds.</title>
        <authorList>
            <person name="Anast J.M."/>
            <person name="Dzieciol M."/>
            <person name="Schultz D.L."/>
            <person name="Mann E."/>
            <person name="Wagner M."/>
            <person name="Schmitz-Esser S."/>
        </authorList>
    </citation>
    <scope>NUCLEOTIDE SEQUENCE [LARGE SCALE GENOMIC DNA]</scope>
    <source>
        <strain evidence="7 14">L261</strain>
    </source>
</reference>
<dbReference type="GeneID" id="60904785"/>
<dbReference type="Proteomes" id="UP000218620">
    <property type="component" value="Unassembled WGS sequence"/>
</dbReference>
<evidence type="ECO:0000313" key="2">
    <source>
        <dbReference type="EMBL" id="PCC43989.1"/>
    </source>
</evidence>
<evidence type="ECO:0000313" key="9">
    <source>
        <dbReference type="Proteomes" id="UP000218620"/>
    </source>
</evidence>
<reference evidence="1 13" key="4">
    <citation type="submission" date="2017-12" db="EMBL/GenBank/DDBJ databases">
        <authorList>
            <person name="Levesque S."/>
        </authorList>
    </citation>
    <scope>NUCLEOTIDE SEQUENCE [LARGE SCALE GENOMIC DNA]</scope>
    <source>
        <strain evidence="1 13">SMQ-1420</strain>
    </source>
</reference>
<evidence type="ECO:0000313" key="13">
    <source>
        <dbReference type="Proteomes" id="UP000282731"/>
    </source>
</evidence>
<reference evidence="10 12" key="3">
    <citation type="submission" date="2017-03" db="EMBL/GenBank/DDBJ databases">
        <authorList>
            <person name="Monnet C."/>
        </authorList>
    </citation>
    <scope>NUCLEOTIDE SEQUENCE [LARGE SCALE GENOMIC DNA]</scope>
    <source>
        <strain evidence="12">ATCC 9175</strain>
        <strain evidence="10">CNRZ 920</strain>
    </source>
</reference>
<accession>A0A2H1KPT4</accession>
<accession>A0A2A3YXK3</accession>
<gene>
    <name evidence="6" type="ORF">BAUR9175_03726</name>
    <name evidence="5" type="ORF">BAUR920_02640</name>
    <name evidence="4" type="ORF">BAURA63_02036</name>
    <name evidence="3" type="ORF">CIK64_13250</name>
    <name evidence="2" type="ORF">CIK65_05225</name>
    <name evidence="1" type="ORF">CXR27_02130</name>
    <name evidence="7" type="ORF">EB834_15905</name>
</gene>
<evidence type="ECO:0000313" key="1">
    <source>
        <dbReference type="EMBL" id="AZT95942.1"/>
    </source>
</evidence>
<evidence type="ECO:0000313" key="7">
    <source>
        <dbReference type="EMBL" id="TGD37335.1"/>
    </source>
</evidence>
<reference evidence="8 9" key="1">
    <citation type="journal article" date="2017" name="Elife">
        <title>Extensive horizontal gene transfer in cheese-associated bacteria.</title>
        <authorList>
            <person name="Bonham K.S."/>
            <person name="Wolfe B.E."/>
            <person name="Dutton R.J."/>
        </authorList>
    </citation>
    <scope>NUCLEOTIDE SEQUENCE [LARGE SCALE GENOMIC DNA]</scope>
    <source>
        <strain evidence="3 8">947_7</strain>
        <strain evidence="2 9">962_8</strain>
    </source>
</reference>
<evidence type="ECO:0000313" key="10">
    <source>
        <dbReference type="Proteomes" id="UP000234289"/>
    </source>
</evidence>
<dbReference type="EMBL" id="FXZB01000045">
    <property type="protein sequence ID" value="SMY01756.1"/>
    <property type="molecule type" value="Genomic_DNA"/>
</dbReference>
<keyword evidence="12" id="KW-1185">Reference proteome</keyword>
<proteinExistence type="predicted"/>
<organism evidence="2 9">
    <name type="scientific">Brevibacterium aurantiacum</name>
    <dbReference type="NCBI Taxonomy" id="273384"/>
    <lineage>
        <taxon>Bacteria</taxon>
        <taxon>Bacillati</taxon>
        <taxon>Actinomycetota</taxon>
        <taxon>Actinomycetes</taxon>
        <taxon>Micrococcales</taxon>
        <taxon>Brevibacteriaceae</taxon>
        <taxon>Brevibacterium</taxon>
    </lineage>
</organism>
<dbReference type="EMBL" id="FXYZ01000007">
    <property type="protein sequence ID" value="SMX83947.1"/>
    <property type="molecule type" value="Genomic_DNA"/>
</dbReference>
<evidence type="ECO:0000313" key="14">
    <source>
        <dbReference type="Proteomes" id="UP000297736"/>
    </source>
</evidence>
<evidence type="ECO:0000313" key="8">
    <source>
        <dbReference type="Proteomes" id="UP000217564"/>
    </source>
</evidence>
<reference evidence="1 13" key="6">
    <citation type="submission" date="2019-01" db="EMBL/GenBank/DDBJ databases">
        <title>Comparative genomic analysis of Brevibacterium aurantiacum sheds light on its evolution and its adaptation to smear-ripened cheeses.</title>
        <authorList>
            <person name="Moineau S."/>
        </authorList>
    </citation>
    <scope>NUCLEOTIDE SEQUENCE [LARGE SCALE GENOMIC DNA]</scope>
    <source>
        <strain evidence="1 13">SMQ-1420</strain>
    </source>
</reference>
<dbReference type="Proteomes" id="UP000297736">
    <property type="component" value="Unassembled WGS sequence"/>
</dbReference>
<evidence type="ECO:0000313" key="11">
    <source>
        <dbReference type="Proteomes" id="UP000234327"/>
    </source>
</evidence>
<dbReference type="Proteomes" id="UP000234525">
    <property type="component" value="Unassembled WGS sequence"/>
</dbReference>
<evidence type="ECO:0000313" key="12">
    <source>
        <dbReference type="Proteomes" id="UP000234525"/>
    </source>
</evidence>
<name>A0A2A3YXK3_BREAU</name>
<dbReference type="EMBL" id="RHFF01000017">
    <property type="protein sequence ID" value="TGD37335.1"/>
    <property type="molecule type" value="Genomic_DNA"/>
</dbReference>
<dbReference type="EMBL" id="NRGP01000018">
    <property type="protein sequence ID" value="PCC45991.1"/>
    <property type="molecule type" value="Genomic_DNA"/>
</dbReference>
<dbReference type="EMBL" id="CP025334">
    <property type="protein sequence ID" value="AZT95942.1"/>
    <property type="molecule type" value="Genomic_DNA"/>
</dbReference>
<evidence type="ECO:0000313" key="4">
    <source>
        <dbReference type="EMBL" id="SMX83947.1"/>
    </source>
</evidence>
<reference evidence="4 11" key="2">
    <citation type="submission" date="2017-03" db="EMBL/GenBank/DDBJ databases">
        <authorList>
            <person name="Afonso C.L."/>
            <person name="Miller P.J."/>
            <person name="Scott M.A."/>
            <person name="Spackman E."/>
            <person name="Goraichik I."/>
            <person name="Dimitrov K.M."/>
            <person name="Suarez D.L."/>
            <person name="Swayne D.E."/>
        </authorList>
    </citation>
    <scope>NUCLEOTIDE SEQUENCE [LARGE SCALE GENOMIC DNA]</scope>
    <source>
        <strain evidence="4">6</strain>
        <strain evidence="11">6(3)</strain>
        <strain evidence="6">ATCC 9175</strain>
        <strain evidence="5">CNRZ 920</strain>
    </source>
</reference>